<dbReference type="Proteomes" id="UP001628874">
    <property type="component" value="Unassembled WGS sequence"/>
</dbReference>
<accession>A0ABW8WGA9</accession>
<dbReference type="InterPro" id="IPR002201">
    <property type="entry name" value="Glyco_trans_9"/>
</dbReference>
<evidence type="ECO:0000313" key="4">
    <source>
        <dbReference type="Proteomes" id="UP001628874"/>
    </source>
</evidence>
<gene>
    <name evidence="3" type="ORF">AB0759_05315</name>
</gene>
<evidence type="ECO:0000256" key="1">
    <source>
        <dbReference type="ARBA" id="ARBA00022676"/>
    </source>
</evidence>
<evidence type="ECO:0000313" key="3">
    <source>
        <dbReference type="EMBL" id="MFL9460050.1"/>
    </source>
</evidence>
<evidence type="ECO:0000256" key="2">
    <source>
        <dbReference type="ARBA" id="ARBA00022679"/>
    </source>
</evidence>
<keyword evidence="1" id="KW-0328">Glycosyltransferase</keyword>
<dbReference type="PANTHER" id="PTHR30160:SF1">
    <property type="entry name" value="LIPOPOLYSACCHARIDE 1,2-N-ACETYLGLUCOSAMINETRANSFERASE-RELATED"/>
    <property type="match status" value="1"/>
</dbReference>
<dbReference type="SUPFAM" id="SSF53756">
    <property type="entry name" value="UDP-Glycosyltransferase/glycogen phosphorylase"/>
    <property type="match status" value="1"/>
</dbReference>
<comment type="caution">
    <text evidence="3">The sequence shown here is derived from an EMBL/GenBank/DDBJ whole genome shotgun (WGS) entry which is preliminary data.</text>
</comment>
<dbReference type="Pfam" id="PF01075">
    <property type="entry name" value="Glyco_transf_9"/>
    <property type="match status" value="1"/>
</dbReference>
<dbReference type="InterPro" id="IPR051199">
    <property type="entry name" value="LPS_LOS_Heptosyltrfase"/>
</dbReference>
<dbReference type="Gene3D" id="3.40.50.2000">
    <property type="entry name" value="Glycogen Phosphorylase B"/>
    <property type="match status" value="2"/>
</dbReference>
<keyword evidence="2" id="KW-0808">Transferase</keyword>
<protein>
    <submittedName>
        <fullName evidence="3">Glycosyltransferase family 9 protein</fullName>
    </submittedName>
</protein>
<name>A0ABW8WGA9_9CYAN</name>
<dbReference type="RefSeq" id="WP_082051795.1">
    <property type="nucleotide sequence ID" value="NZ_JBFQGM010000002.1"/>
</dbReference>
<dbReference type="EMBL" id="JBFQGM010000002">
    <property type="protein sequence ID" value="MFL9460050.1"/>
    <property type="molecule type" value="Genomic_DNA"/>
</dbReference>
<sequence>MNFTDKLNKSDIDVDPLQGGVQKSKLQEWRKILVMRLDNIGDVIMTSPALRAIKENLPQCHLTLMASPGGALAVDLLPWVDEVLPWRVLWQDLGKLDFDPEREWELVKKLQNGKFDAAIIFTSFSQSPHPAGFLCYLASIPSRIGESKEVGNGVLTLEVPSISDEVHQVERNLRLIEQAGFEVQDRSLCIHISETAQQEALSLMLGTGNWGLTTGKQNFSQSPAPNYLLLNPWTSCQSRNYDSQRFALAARQLAEVTQMPAIVTGVDKDRPKSGLLLEVLGDRAIDLIGKTTLPQLAALIANAKLVLTNNTSTMHIADATRTPTVVMFAGTELESQWEPRNGTSRLLRRPTPCSPCYAFTCPYNLECLDIPPEEVVSTGLKLIEIANG</sequence>
<dbReference type="PANTHER" id="PTHR30160">
    <property type="entry name" value="TETRAACYLDISACCHARIDE 4'-KINASE-RELATED"/>
    <property type="match status" value="1"/>
</dbReference>
<reference evidence="3 4" key="1">
    <citation type="submission" date="2024-07" db="EMBL/GenBank/DDBJ databases">
        <authorList>
            <person name="Tripathy S."/>
        </authorList>
    </citation>
    <scope>NUCLEOTIDE SEQUENCE [LARGE SCALE GENOMIC DNA]</scope>
    <source>
        <strain evidence="3 4">VB-61278_2</strain>
    </source>
</reference>
<keyword evidence="4" id="KW-1185">Reference proteome</keyword>
<dbReference type="CDD" id="cd03789">
    <property type="entry name" value="GT9_LPS_heptosyltransferase"/>
    <property type="match status" value="1"/>
</dbReference>
<organism evidence="3 4">
    <name type="scientific">Scytonema tolypothrichoides VB-61278_2</name>
    <dbReference type="NCBI Taxonomy" id="3232314"/>
    <lineage>
        <taxon>Bacteria</taxon>
        <taxon>Bacillati</taxon>
        <taxon>Cyanobacteriota</taxon>
        <taxon>Cyanophyceae</taxon>
        <taxon>Nostocales</taxon>
        <taxon>Scytonemataceae</taxon>
        <taxon>Scytonema</taxon>
    </lineage>
</organism>
<proteinExistence type="predicted"/>